<dbReference type="EMBL" id="CAJNIZ010046654">
    <property type="protein sequence ID" value="CAE7753260.1"/>
    <property type="molecule type" value="Genomic_DNA"/>
</dbReference>
<accession>A0A812XY23</accession>
<protein>
    <submittedName>
        <fullName evidence="2">Uncharacterized protein</fullName>
    </submittedName>
</protein>
<feature type="compositionally biased region" description="Polar residues" evidence="1">
    <location>
        <begin position="1"/>
        <end position="13"/>
    </location>
</feature>
<name>A0A812XY23_SYMPI</name>
<comment type="caution">
    <text evidence="2">The sequence shown here is derived from an EMBL/GenBank/DDBJ whole genome shotgun (WGS) entry which is preliminary data.</text>
</comment>
<evidence type="ECO:0000313" key="3">
    <source>
        <dbReference type="Proteomes" id="UP000649617"/>
    </source>
</evidence>
<evidence type="ECO:0000313" key="2">
    <source>
        <dbReference type="EMBL" id="CAE7753260.1"/>
    </source>
</evidence>
<evidence type="ECO:0000256" key="1">
    <source>
        <dbReference type="SAM" id="MobiDB-lite"/>
    </source>
</evidence>
<reference evidence="2" key="1">
    <citation type="submission" date="2021-02" db="EMBL/GenBank/DDBJ databases">
        <authorList>
            <person name="Dougan E. K."/>
            <person name="Rhodes N."/>
            <person name="Thang M."/>
            <person name="Chan C."/>
        </authorList>
    </citation>
    <scope>NUCLEOTIDE SEQUENCE</scope>
</reference>
<proteinExistence type="predicted"/>
<organism evidence="2 3">
    <name type="scientific">Symbiodinium pilosum</name>
    <name type="common">Dinoflagellate</name>
    <dbReference type="NCBI Taxonomy" id="2952"/>
    <lineage>
        <taxon>Eukaryota</taxon>
        <taxon>Sar</taxon>
        <taxon>Alveolata</taxon>
        <taxon>Dinophyceae</taxon>
        <taxon>Suessiales</taxon>
        <taxon>Symbiodiniaceae</taxon>
        <taxon>Symbiodinium</taxon>
    </lineage>
</organism>
<keyword evidence="3" id="KW-1185">Reference proteome</keyword>
<dbReference type="AlphaFoldDB" id="A0A812XY23"/>
<sequence length="56" mass="6271">MCRQMSGPSTTTRRAPLSSPRCSRTWHPNMSKAEFTSRCSWPSMLELAWTSLGPLG</sequence>
<dbReference type="Proteomes" id="UP000649617">
    <property type="component" value="Unassembled WGS sequence"/>
</dbReference>
<gene>
    <name evidence="2" type="ORF">SPIL2461_LOCUS21844</name>
</gene>
<feature type="region of interest" description="Disordered" evidence="1">
    <location>
        <begin position="1"/>
        <end position="23"/>
    </location>
</feature>